<evidence type="ECO:0000256" key="1">
    <source>
        <dbReference type="SAM" id="MobiDB-lite"/>
    </source>
</evidence>
<accession>A0AAV5E5R0</accession>
<protein>
    <submittedName>
        <fullName evidence="2">Uncharacterized protein</fullName>
    </submittedName>
</protein>
<dbReference type="PANTHER" id="PTHR47863:SF4">
    <property type="entry name" value="RING_FYVE_PHD ZINC FINGER SUPERFAMILY PROTEIN"/>
    <property type="match status" value="1"/>
</dbReference>
<organism evidence="2 3">
    <name type="scientific">Eleusine coracana subsp. coracana</name>
    <dbReference type="NCBI Taxonomy" id="191504"/>
    <lineage>
        <taxon>Eukaryota</taxon>
        <taxon>Viridiplantae</taxon>
        <taxon>Streptophyta</taxon>
        <taxon>Embryophyta</taxon>
        <taxon>Tracheophyta</taxon>
        <taxon>Spermatophyta</taxon>
        <taxon>Magnoliopsida</taxon>
        <taxon>Liliopsida</taxon>
        <taxon>Poales</taxon>
        <taxon>Poaceae</taxon>
        <taxon>PACMAD clade</taxon>
        <taxon>Chloridoideae</taxon>
        <taxon>Cynodonteae</taxon>
        <taxon>Eleusininae</taxon>
        <taxon>Eleusine</taxon>
    </lineage>
</organism>
<evidence type="ECO:0000313" key="2">
    <source>
        <dbReference type="EMBL" id="GJN18429.1"/>
    </source>
</evidence>
<reference evidence="2" key="2">
    <citation type="submission" date="2021-12" db="EMBL/GenBank/DDBJ databases">
        <title>Resequencing data analysis of finger millet.</title>
        <authorList>
            <person name="Hatakeyama M."/>
            <person name="Aluri S."/>
            <person name="Balachadran M.T."/>
            <person name="Sivarajan S.R."/>
            <person name="Poveda L."/>
            <person name="Shimizu-Inatsugi R."/>
            <person name="Schlapbach R."/>
            <person name="Sreeman S.M."/>
            <person name="Shimizu K.K."/>
        </authorList>
    </citation>
    <scope>NUCLEOTIDE SEQUENCE</scope>
</reference>
<dbReference type="EMBL" id="BQKI01000073">
    <property type="protein sequence ID" value="GJN18429.1"/>
    <property type="molecule type" value="Genomic_DNA"/>
</dbReference>
<feature type="region of interest" description="Disordered" evidence="1">
    <location>
        <begin position="140"/>
        <end position="167"/>
    </location>
</feature>
<dbReference type="PANTHER" id="PTHR47863">
    <property type="entry name" value="RING/FYVE/PHD ZINC FINGER SUPERFAMILY PROTEIN"/>
    <property type="match status" value="1"/>
</dbReference>
<keyword evidence="3" id="KW-1185">Reference proteome</keyword>
<dbReference type="Proteomes" id="UP001054889">
    <property type="component" value="Unassembled WGS sequence"/>
</dbReference>
<comment type="caution">
    <text evidence="2">The sequence shown here is derived from an EMBL/GenBank/DDBJ whole genome shotgun (WGS) entry which is preliminary data.</text>
</comment>
<sequence length="340" mass="37586">MLPSLFVSGTATATRITVHGVVDAVAGDKVLDSYVIKSKLLDRLFQSTNFCGCNTFVGSSGTLDKDYFRLPPFSQDIQNIVCMKKPTLPETSFELASEKNPAVNENVPLGTVPASAGCDASLQGSNTEPLSKKETEIHAAMVQQQSPSPRDQSPNQPPHYIDGERLQDDGAGDQLLELGYEGPNDETSMILLRICRNKICTSNVVKLFCPGLPTKRANHTCLIHQKGKLSINMKQLTLLIVMKSLVTIGRSRNSNPIVPTGRRSKLSKTEKKQLRSVCMVCILMVFTVLIQEPMEKFAPQDNGSIPWVQILKYVSDMFHRTCLPSDLRVKWRHIVKKASS</sequence>
<feature type="compositionally biased region" description="Low complexity" evidence="1">
    <location>
        <begin position="143"/>
        <end position="154"/>
    </location>
</feature>
<name>A0AAV5E5R0_ELECO</name>
<proteinExistence type="predicted"/>
<gene>
    <name evidence="2" type="primary">gb05592</name>
    <name evidence="2" type="ORF">PR202_gb05592</name>
</gene>
<dbReference type="AlphaFoldDB" id="A0AAV5E5R0"/>
<evidence type="ECO:0000313" key="3">
    <source>
        <dbReference type="Proteomes" id="UP001054889"/>
    </source>
</evidence>
<reference evidence="2" key="1">
    <citation type="journal article" date="2018" name="DNA Res.">
        <title>Multiple hybrid de novo genome assembly of finger millet, an orphan allotetraploid crop.</title>
        <authorList>
            <person name="Hatakeyama M."/>
            <person name="Aluri S."/>
            <person name="Balachadran M.T."/>
            <person name="Sivarajan S.R."/>
            <person name="Patrignani A."/>
            <person name="Gruter S."/>
            <person name="Poveda L."/>
            <person name="Shimizu-Inatsugi R."/>
            <person name="Baeten J."/>
            <person name="Francoijs K.J."/>
            <person name="Nataraja K.N."/>
            <person name="Reddy Y.A.N."/>
            <person name="Phadnis S."/>
            <person name="Ravikumar R.L."/>
            <person name="Schlapbach R."/>
            <person name="Sreeman S.M."/>
            <person name="Shimizu K.K."/>
        </authorList>
    </citation>
    <scope>NUCLEOTIDE SEQUENCE</scope>
</reference>